<reference evidence="2" key="1">
    <citation type="journal article" date="2022" name="New Phytol.">
        <title>Evolutionary transition to the ectomycorrhizal habit in the genomes of a hyperdiverse lineage of mushroom-forming fungi.</title>
        <authorList>
            <person name="Looney B."/>
            <person name="Miyauchi S."/>
            <person name="Morin E."/>
            <person name="Drula E."/>
            <person name="Courty P.E."/>
            <person name="Kohler A."/>
            <person name="Kuo A."/>
            <person name="LaButti K."/>
            <person name="Pangilinan J."/>
            <person name="Lipzen A."/>
            <person name="Riley R."/>
            <person name="Andreopoulos W."/>
            <person name="He G."/>
            <person name="Johnson J."/>
            <person name="Nolan M."/>
            <person name="Tritt A."/>
            <person name="Barry K.W."/>
            <person name="Grigoriev I.V."/>
            <person name="Nagy L.G."/>
            <person name="Hibbett D."/>
            <person name="Henrissat B."/>
            <person name="Matheny P.B."/>
            <person name="Labbe J."/>
            <person name="Martin F.M."/>
        </authorList>
    </citation>
    <scope>NUCLEOTIDE SEQUENCE</scope>
    <source>
        <strain evidence="2">BPL690</strain>
    </source>
</reference>
<keyword evidence="3" id="KW-1185">Reference proteome</keyword>
<organism evidence="2 3">
    <name type="scientific">Multifurca ochricompacta</name>
    <dbReference type="NCBI Taxonomy" id="376703"/>
    <lineage>
        <taxon>Eukaryota</taxon>
        <taxon>Fungi</taxon>
        <taxon>Dikarya</taxon>
        <taxon>Basidiomycota</taxon>
        <taxon>Agaricomycotina</taxon>
        <taxon>Agaricomycetes</taxon>
        <taxon>Russulales</taxon>
        <taxon>Russulaceae</taxon>
        <taxon>Multifurca</taxon>
    </lineage>
</organism>
<proteinExistence type="predicted"/>
<protein>
    <submittedName>
        <fullName evidence="2">Uncharacterized protein</fullName>
    </submittedName>
</protein>
<dbReference type="AlphaFoldDB" id="A0AAD4QU04"/>
<feature type="compositionally biased region" description="Polar residues" evidence="1">
    <location>
        <begin position="135"/>
        <end position="157"/>
    </location>
</feature>
<feature type="compositionally biased region" description="Low complexity" evidence="1">
    <location>
        <begin position="97"/>
        <end position="106"/>
    </location>
</feature>
<dbReference type="EMBL" id="WTXG01000001">
    <property type="protein sequence ID" value="KAI0307891.1"/>
    <property type="molecule type" value="Genomic_DNA"/>
</dbReference>
<dbReference type="Proteomes" id="UP001203297">
    <property type="component" value="Unassembled WGS sequence"/>
</dbReference>
<gene>
    <name evidence="2" type="ORF">B0F90DRAFT_79969</name>
</gene>
<evidence type="ECO:0000256" key="1">
    <source>
        <dbReference type="SAM" id="MobiDB-lite"/>
    </source>
</evidence>
<evidence type="ECO:0000313" key="3">
    <source>
        <dbReference type="Proteomes" id="UP001203297"/>
    </source>
</evidence>
<name>A0AAD4QU04_9AGAM</name>
<comment type="caution">
    <text evidence="2">The sequence shown here is derived from an EMBL/GenBank/DDBJ whole genome shotgun (WGS) entry which is preliminary data.</text>
</comment>
<accession>A0AAD4QU04</accession>
<evidence type="ECO:0000313" key="2">
    <source>
        <dbReference type="EMBL" id="KAI0307891.1"/>
    </source>
</evidence>
<sequence length="195" mass="20801">MADDTRSVAPRRRPHRPILVVANPSPDSDSDSTNEPLTQRPYYHPYSHNAPPSPTPPSPSIDKSFHIQLVSAREPGPLTTTNLPSHSRHHPASQSNPALSSPSGTSSPPPSTPGQSLPPSDFVPDATSRLDFSFGPSNSSDALVQQQHTPLHASSASHLLGKIKAHIPRMHHDRRLSGSSRPASVCPPPISAAAY</sequence>
<feature type="compositionally biased region" description="Pro residues" evidence="1">
    <location>
        <begin position="185"/>
        <end position="195"/>
    </location>
</feature>
<feature type="region of interest" description="Disordered" evidence="1">
    <location>
        <begin position="1"/>
        <end position="157"/>
    </location>
</feature>
<feature type="region of interest" description="Disordered" evidence="1">
    <location>
        <begin position="170"/>
        <end position="195"/>
    </location>
</feature>